<feature type="compositionally biased region" description="Basic residues" evidence="1">
    <location>
        <begin position="1"/>
        <end position="15"/>
    </location>
</feature>
<comment type="caution">
    <text evidence="2">The sequence shown here is derived from an EMBL/GenBank/DDBJ whole genome shotgun (WGS) entry which is preliminary data.</text>
</comment>
<accession>A0A0F9V7C1</accession>
<protein>
    <submittedName>
        <fullName evidence="2">Uncharacterized protein</fullName>
    </submittedName>
</protein>
<dbReference type="EMBL" id="LAZR01000069">
    <property type="protein sequence ID" value="KKN95617.1"/>
    <property type="molecule type" value="Genomic_DNA"/>
</dbReference>
<gene>
    <name evidence="2" type="ORF">LCGC14_0174860</name>
</gene>
<reference evidence="2" key="1">
    <citation type="journal article" date="2015" name="Nature">
        <title>Complex archaea that bridge the gap between prokaryotes and eukaryotes.</title>
        <authorList>
            <person name="Spang A."/>
            <person name="Saw J.H."/>
            <person name="Jorgensen S.L."/>
            <person name="Zaremba-Niedzwiedzka K."/>
            <person name="Martijn J."/>
            <person name="Lind A.E."/>
            <person name="van Eijk R."/>
            <person name="Schleper C."/>
            <person name="Guy L."/>
            <person name="Ettema T.J."/>
        </authorList>
    </citation>
    <scope>NUCLEOTIDE SEQUENCE</scope>
</reference>
<organism evidence="2">
    <name type="scientific">marine sediment metagenome</name>
    <dbReference type="NCBI Taxonomy" id="412755"/>
    <lineage>
        <taxon>unclassified sequences</taxon>
        <taxon>metagenomes</taxon>
        <taxon>ecological metagenomes</taxon>
    </lineage>
</organism>
<name>A0A0F9V7C1_9ZZZZ</name>
<dbReference type="AlphaFoldDB" id="A0A0F9V7C1"/>
<feature type="region of interest" description="Disordered" evidence="1">
    <location>
        <begin position="1"/>
        <end position="21"/>
    </location>
</feature>
<proteinExistence type="predicted"/>
<sequence length="396" mass="45427">MGKNRRSHYKKKGTKVSHYAPRSLKDVKPIKWDQFATDKEGRKVAPETRFVRGQHNDYHSLSSPKGNKGIVYPKHFPNPNTIIIDANTDHIDVKVIIENLVQHGIDPDEIRQDYEETFYLTSLIRGVLVNGGVREIKVFGETIKTEESVIERYDRLETLGLTDMVIDAQYNTIMDLIELADGKLATDVSLQYKTIEKTRGMVPVIDASNYTTDNLDDRPLTHIFKNYFGQPGYDINENLYLVAAKIINLVYGLQSAMEQAERKALPEQAEEQAKESAEIIEKTQEDLSKIIFEAYQKETTIKEKGRKTSVRIEEPSELTSKEQRTAQRIFEKPQGVDLLSELDKALEKLTVSEEIIIPEEIIKEKRIGSSFENLESVEEILDNWEPPVRKEKEESE</sequence>
<evidence type="ECO:0000313" key="2">
    <source>
        <dbReference type="EMBL" id="KKN95617.1"/>
    </source>
</evidence>
<evidence type="ECO:0000256" key="1">
    <source>
        <dbReference type="SAM" id="MobiDB-lite"/>
    </source>
</evidence>